<reference evidence="2" key="1">
    <citation type="journal article" date="2023" name="Nat. Plants">
        <title>Single-cell RNA sequencing provides a high-resolution roadmap for understanding the multicellular compartmentation of specialized metabolism.</title>
        <authorList>
            <person name="Sun S."/>
            <person name="Shen X."/>
            <person name="Li Y."/>
            <person name="Li Y."/>
            <person name="Wang S."/>
            <person name="Li R."/>
            <person name="Zhang H."/>
            <person name="Shen G."/>
            <person name="Guo B."/>
            <person name="Wei J."/>
            <person name="Xu J."/>
            <person name="St-Pierre B."/>
            <person name="Chen S."/>
            <person name="Sun C."/>
        </authorList>
    </citation>
    <scope>NUCLEOTIDE SEQUENCE [LARGE SCALE GENOMIC DNA]</scope>
</reference>
<comment type="caution">
    <text evidence="1">The sequence shown here is derived from an EMBL/GenBank/DDBJ whole genome shotgun (WGS) entry which is preliminary data.</text>
</comment>
<organism evidence="1 2">
    <name type="scientific">Catharanthus roseus</name>
    <name type="common">Madagascar periwinkle</name>
    <name type="synonym">Vinca rosea</name>
    <dbReference type="NCBI Taxonomy" id="4058"/>
    <lineage>
        <taxon>Eukaryota</taxon>
        <taxon>Viridiplantae</taxon>
        <taxon>Streptophyta</taxon>
        <taxon>Embryophyta</taxon>
        <taxon>Tracheophyta</taxon>
        <taxon>Spermatophyta</taxon>
        <taxon>Magnoliopsida</taxon>
        <taxon>eudicotyledons</taxon>
        <taxon>Gunneridae</taxon>
        <taxon>Pentapetalae</taxon>
        <taxon>asterids</taxon>
        <taxon>lamiids</taxon>
        <taxon>Gentianales</taxon>
        <taxon>Apocynaceae</taxon>
        <taxon>Rauvolfioideae</taxon>
        <taxon>Vinceae</taxon>
        <taxon>Catharanthinae</taxon>
        <taxon>Catharanthus</taxon>
    </lineage>
</organism>
<accession>A0ACC0AZ58</accession>
<dbReference type="Proteomes" id="UP001060085">
    <property type="component" value="Linkage Group LG05"/>
</dbReference>
<dbReference type="EMBL" id="CM044705">
    <property type="protein sequence ID" value="KAI5664726.1"/>
    <property type="molecule type" value="Genomic_DNA"/>
</dbReference>
<gene>
    <name evidence="1" type="ORF">M9H77_24049</name>
</gene>
<evidence type="ECO:0000313" key="2">
    <source>
        <dbReference type="Proteomes" id="UP001060085"/>
    </source>
</evidence>
<keyword evidence="2" id="KW-1185">Reference proteome</keyword>
<protein>
    <submittedName>
        <fullName evidence="1">Uncharacterized protein</fullName>
    </submittedName>
</protein>
<proteinExistence type="predicted"/>
<evidence type="ECO:0000313" key="1">
    <source>
        <dbReference type="EMBL" id="KAI5664726.1"/>
    </source>
</evidence>
<sequence>MSGIFARYKSDKKPEHGHKSVHRQLATVKGCAQYSAKRSKRVGLNIRNQLMPQCSTGISSAQNAYSEDQYNTSHGPHSRSNQIGARAVSIKHQGQWARDARALTLLSSTLIIV</sequence>
<name>A0ACC0AZ58_CATRO</name>